<keyword evidence="2" id="KW-0547">Nucleotide-binding</keyword>
<dbReference type="InterPro" id="IPR017871">
    <property type="entry name" value="ABC_transporter-like_CS"/>
</dbReference>
<evidence type="ECO:0000256" key="3">
    <source>
        <dbReference type="ARBA" id="ARBA00022840"/>
    </source>
</evidence>
<dbReference type="SUPFAM" id="SSF52540">
    <property type="entry name" value="P-loop containing nucleoside triphosphate hydrolases"/>
    <property type="match status" value="1"/>
</dbReference>
<dbReference type="PROSITE" id="PS00211">
    <property type="entry name" value="ABC_TRANSPORTER_1"/>
    <property type="match status" value="1"/>
</dbReference>
<dbReference type="GO" id="GO:0043190">
    <property type="term" value="C:ATP-binding cassette (ABC) transporter complex"/>
    <property type="evidence" value="ECO:0007669"/>
    <property type="project" value="InterPro"/>
</dbReference>
<dbReference type="PANTHER" id="PTHR42781:SF4">
    <property type="entry name" value="SPERMIDINE_PUTRESCINE IMPORT ATP-BINDING PROTEIN POTA"/>
    <property type="match status" value="1"/>
</dbReference>
<feature type="domain" description="ABC transporter" evidence="4">
    <location>
        <begin position="5"/>
        <end position="235"/>
    </location>
</feature>
<comment type="caution">
    <text evidence="5">The sequence shown here is derived from an EMBL/GenBank/DDBJ whole genome shotgun (WGS) entry which is preliminary data.</text>
</comment>
<protein>
    <submittedName>
        <fullName evidence="5">Spermidine/putrescine import ATP-binding protein PotA</fullName>
    </submittedName>
</protein>
<dbReference type="GO" id="GO:0022857">
    <property type="term" value="F:transmembrane transporter activity"/>
    <property type="evidence" value="ECO:0007669"/>
    <property type="project" value="InterPro"/>
</dbReference>
<dbReference type="InterPro" id="IPR003593">
    <property type="entry name" value="AAA+_ATPase"/>
</dbReference>
<keyword evidence="3 5" id="KW-0067">ATP-binding</keyword>
<dbReference type="PANTHER" id="PTHR42781">
    <property type="entry name" value="SPERMIDINE/PUTRESCINE IMPORT ATP-BINDING PROTEIN POTA"/>
    <property type="match status" value="1"/>
</dbReference>
<dbReference type="Gene3D" id="3.40.50.300">
    <property type="entry name" value="P-loop containing nucleotide triphosphate hydrolases"/>
    <property type="match status" value="1"/>
</dbReference>
<accession>A0A645AWB5</accession>
<evidence type="ECO:0000259" key="4">
    <source>
        <dbReference type="PROSITE" id="PS50893"/>
    </source>
</evidence>
<dbReference type="AlphaFoldDB" id="A0A645AWB5"/>
<sequence>MDQNLRVQGIKKEYEGQLLLRGISFDLAADETLCLLGSSGSGKSTLLRIIAGIETADQGQIFWNDEDITAVPTHLRHFGLMFQDYALFPHLNVADNIAFGLRMQNADPTEIRKRVQDSLEQVNLAGFEKRNVSELSGGEKQRVALARALAPSPRLLMLDEPLAALDRALRQQLQEELRSLLHQTHIPAIYVTHDQEEALALGDRLALLHEGQIVQMGAPEQVYRQPRNRWVAEFLGMENILPARVSASQLLRVVTDFAELAASAPADMELHEGDDVQIVLLPTGVTIAEDETGENLLPITVTESTFRGEHYQLKGKTNAGEELVFFTPTGAAIGTKLDLTFPRTNVVCLRS</sequence>
<dbReference type="SUPFAM" id="SSF50331">
    <property type="entry name" value="MOP-like"/>
    <property type="match status" value="1"/>
</dbReference>
<reference evidence="5" key="1">
    <citation type="submission" date="2019-08" db="EMBL/GenBank/DDBJ databases">
        <authorList>
            <person name="Kucharzyk K."/>
            <person name="Murdoch R.W."/>
            <person name="Higgins S."/>
            <person name="Loffler F."/>
        </authorList>
    </citation>
    <scope>NUCLEOTIDE SEQUENCE</scope>
</reference>
<dbReference type="SMART" id="SM00382">
    <property type="entry name" value="AAA"/>
    <property type="match status" value="1"/>
</dbReference>
<proteinExistence type="predicted"/>
<dbReference type="InterPro" id="IPR027417">
    <property type="entry name" value="P-loop_NTPase"/>
</dbReference>
<dbReference type="InterPro" id="IPR003439">
    <property type="entry name" value="ABC_transporter-like_ATP-bd"/>
</dbReference>
<dbReference type="FunFam" id="3.40.50.300:FF:000425">
    <property type="entry name" value="Probable ABC transporter, ATP-binding subunit"/>
    <property type="match status" value="1"/>
</dbReference>
<evidence type="ECO:0000256" key="1">
    <source>
        <dbReference type="ARBA" id="ARBA00022448"/>
    </source>
</evidence>
<dbReference type="GO" id="GO:0005524">
    <property type="term" value="F:ATP binding"/>
    <property type="evidence" value="ECO:0007669"/>
    <property type="project" value="UniProtKB-KW"/>
</dbReference>
<dbReference type="PROSITE" id="PS50893">
    <property type="entry name" value="ABC_TRANSPORTER_2"/>
    <property type="match status" value="1"/>
</dbReference>
<dbReference type="InterPro" id="IPR008995">
    <property type="entry name" value="Mo/tungstate-bd_C_term_dom"/>
</dbReference>
<organism evidence="5">
    <name type="scientific">bioreactor metagenome</name>
    <dbReference type="NCBI Taxonomy" id="1076179"/>
    <lineage>
        <taxon>unclassified sequences</taxon>
        <taxon>metagenomes</taxon>
        <taxon>ecological metagenomes</taxon>
    </lineage>
</organism>
<dbReference type="EMBL" id="VSSQ01015163">
    <property type="protein sequence ID" value="MPM55203.1"/>
    <property type="molecule type" value="Genomic_DNA"/>
</dbReference>
<evidence type="ECO:0000313" key="5">
    <source>
        <dbReference type="EMBL" id="MPM55203.1"/>
    </source>
</evidence>
<dbReference type="InterPro" id="IPR050093">
    <property type="entry name" value="ABC_SmlMolc_Importer"/>
</dbReference>
<name>A0A645AWB5_9ZZZZ</name>
<dbReference type="Gene3D" id="2.40.50.100">
    <property type="match status" value="1"/>
</dbReference>
<dbReference type="GO" id="GO:0016887">
    <property type="term" value="F:ATP hydrolysis activity"/>
    <property type="evidence" value="ECO:0007669"/>
    <property type="project" value="InterPro"/>
</dbReference>
<keyword evidence="1" id="KW-0813">Transport</keyword>
<evidence type="ECO:0000256" key="2">
    <source>
        <dbReference type="ARBA" id="ARBA00022741"/>
    </source>
</evidence>
<gene>
    <name evidence="5" type="primary">potA_31</name>
    <name evidence="5" type="ORF">SDC9_101996</name>
</gene>
<dbReference type="Pfam" id="PF00005">
    <property type="entry name" value="ABC_tran"/>
    <property type="match status" value="1"/>
</dbReference>